<gene>
    <name evidence="1" type="ORF">HYDPIDRAFT_72183</name>
</gene>
<evidence type="ECO:0000313" key="1">
    <source>
        <dbReference type="EMBL" id="KIJ60659.1"/>
    </source>
</evidence>
<dbReference type="AlphaFoldDB" id="A0A0C9V556"/>
<reference evidence="1 2" key="1">
    <citation type="submission" date="2014-04" db="EMBL/GenBank/DDBJ databases">
        <title>Evolutionary Origins and Diversification of the Mycorrhizal Mutualists.</title>
        <authorList>
            <consortium name="DOE Joint Genome Institute"/>
            <consortium name="Mycorrhizal Genomics Consortium"/>
            <person name="Kohler A."/>
            <person name="Kuo A."/>
            <person name="Nagy L.G."/>
            <person name="Floudas D."/>
            <person name="Copeland A."/>
            <person name="Barry K.W."/>
            <person name="Cichocki N."/>
            <person name="Veneault-Fourrey C."/>
            <person name="LaButti K."/>
            <person name="Lindquist E.A."/>
            <person name="Lipzen A."/>
            <person name="Lundell T."/>
            <person name="Morin E."/>
            <person name="Murat C."/>
            <person name="Riley R."/>
            <person name="Ohm R."/>
            <person name="Sun H."/>
            <person name="Tunlid A."/>
            <person name="Henrissat B."/>
            <person name="Grigoriev I.V."/>
            <person name="Hibbett D.S."/>
            <person name="Martin F."/>
        </authorList>
    </citation>
    <scope>NUCLEOTIDE SEQUENCE [LARGE SCALE GENOMIC DNA]</scope>
    <source>
        <strain evidence="1 2">MD-312</strain>
    </source>
</reference>
<dbReference type="OrthoDB" id="2674320at2759"/>
<organism evidence="1 2">
    <name type="scientific">Hydnomerulius pinastri MD-312</name>
    <dbReference type="NCBI Taxonomy" id="994086"/>
    <lineage>
        <taxon>Eukaryota</taxon>
        <taxon>Fungi</taxon>
        <taxon>Dikarya</taxon>
        <taxon>Basidiomycota</taxon>
        <taxon>Agaricomycotina</taxon>
        <taxon>Agaricomycetes</taxon>
        <taxon>Agaricomycetidae</taxon>
        <taxon>Boletales</taxon>
        <taxon>Boletales incertae sedis</taxon>
        <taxon>Leucogyrophana</taxon>
    </lineage>
</organism>
<evidence type="ECO:0000313" key="2">
    <source>
        <dbReference type="Proteomes" id="UP000053820"/>
    </source>
</evidence>
<name>A0A0C9V556_9AGAM</name>
<feature type="non-terminal residue" evidence="1">
    <location>
        <position position="1"/>
    </location>
</feature>
<keyword evidence="2" id="KW-1185">Reference proteome</keyword>
<dbReference type="HOGENOM" id="CLU_2256424_0_0_1"/>
<sequence>SSSDPTDLLSQVANLQAELYGLRARYDMLLEAKNRAARRYKDDYKKWRDFKRWLTEDMKKDDEVKLVLKASDLDAYNKASALGKRKQFEVLGPDLRDLSGEESE</sequence>
<protein>
    <submittedName>
        <fullName evidence="1">Uncharacterized protein</fullName>
    </submittedName>
</protein>
<proteinExistence type="predicted"/>
<feature type="non-terminal residue" evidence="1">
    <location>
        <position position="104"/>
    </location>
</feature>
<accession>A0A0C9V556</accession>
<dbReference type="EMBL" id="KN839870">
    <property type="protein sequence ID" value="KIJ60659.1"/>
    <property type="molecule type" value="Genomic_DNA"/>
</dbReference>
<dbReference type="Proteomes" id="UP000053820">
    <property type="component" value="Unassembled WGS sequence"/>
</dbReference>